<name>A0AA39IUN2_9AGAR</name>
<sequence>MEHNAGHLPFPPMLGGSLPGTDSVETFNFDNLSDDSSWPSMPTPTLHSSAPTPKSNRHQRRRARRAVTKMPNIPDLQPFDQVHEDRVHCIFCSAQQITTSFGRSMTSTSNWCRHLYTKHLSLWVAVCDKLKIKITSEKAETVVAAYRDPQGQSHNAQRVAGEP</sequence>
<organism evidence="2 3">
    <name type="scientific">Armillaria borealis</name>
    <dbReference type="NCBI Taxonomy" id="47425"/>
    <lineage>
        <taxon>Eukaryota</taxon>
        <taxon>Fungi</taxon>
        <taxon>Dikarya</taxon>
        <taxon>Basidiomycota</taxon>
        <taxon>Agaricomycotina</taxon>
        <taxon>Agaricomycetes</taxon>
        <taxon>Agaricomycetidae</taxon>
        <taxon>Agaricales</taxon>
        <taxon>Marasmiineae</taxon>
        <taxon>Physalacriaceae</taxon>
        <taxon>Armillaria</taxon>
    </lineage>
</organism>
<feature type="region of interest" description="Disordered" evidence="1">
    <location>
        <begin position="36"/>
        <end position="66"/>
    </location>
</feature>
<protein>
    <submittedName>
        <fullName evidence="2">Uncharacterized protein</fullName>
    </submittedName>
</protein>
<dbReference type="AlphaFoldDB" id="A0AA39IUN2"/>
<dbReference type="Proteomes" id="UP001175226">
    <property type="component" value="Unassembled WGS sequence"/>
</dbReference>
<evidence type="ECO:0000256" key="1">
    <source>
        <dbReference type="SAM" id="MobiDB-lite"/>
    </source>
</evidence>
<feature type="compositionally biased region" description="Basic residues" evidence="1">
    <location>
        <begin position="55"/>
        <end position="66"/>
    </location>
</feature>
<gene>
    <name evidence="2" type="ORF">EV421DRAFT_1743723</name>
</gene>
<accession>A0AA39IUN2</accession>
<evidence type="ECO:0000313" key="2">
    <source>
        <dbReference type="EMBL" id="KAK0430763.1"/>
    </source>
</evidence>
<comment type="caution">
    <text evidence="2">The sequence shown here is derived from an EMBL/GenBank/DDBJ whole genome shotgun (WGS) entry which is preliminary data.</text>
</comment>
<proteinExistence type="predicted"/>
<dbReference type="EMBL" id="JAUEPT010000134">
    <property type="protein sequence ID" value="KAK0430763.1"/>
    <property type="molecule type" value="Genomic_DNA"/>
</dbReference>
<reference evidence="2" key="1">
    <citation type="submission" date="2023-06" db="EMBL/GenBank/DDBJ databases">
        <authorList>
            <consortium name="Lawrence Berkeley National Laboratory"/>
            <person name="Ahrendt S."/>
            <person name="Sahu N."/>
            <person name="Indic B."/>
            <person name="Wong-Bajracharya J."/>
            <person name="Merenyi Z."/>
            <person name="Ke H.-M."/>
            <person name="Monk M."/>
            <person name="Kocsube S."/>
            <person name="Drula E."/>
            <person name="Lipzen A."/>
            <person name="Balint B."/>
            <person name="Henrissat B."/>
            <person name="Andreopoulos B."/>
            <person name="Martin F.M."/>
            <person name="Harder C.B."/>
            <person name="Rigling D."/>
            <person name="Ford K.L."/>
            <person name="Foster G.D."/>
            <person name="Pangilinan J."/>
            <person name="Papanicolaou A."/>
            <person name="Barry K."/>
            <person name="LaButti K."/>
            <person name="Viragh M."/>
            <person name="Koriabine M."/>
            <person name="Yan M."/>
            <person name="Riley R."/>
            <person name="Champramary S."/>
            <person name="Plett K.L."/>
            <person name="Tsai I.J."/>
            <person name="Slot J."/>
            <person name="Sipos G."/>
            <person name="Plett J."/>
            <person name="Nagy L.G."/>
            <person name="Grigoriev I.V."/>
        </authorList>
    </citation>
    <scope>NUCLEOTIDE SEQUENCE</scope>
    <source>
        <strain evidence="2">FPL87.14</strain>
    </source>
</reference>
<keyword evidence="3" id="KW-1185">Reference proteome</keyword>
<evidence type="ECO:0000313" key="3">
    <source>
        <dbReference type="Proteomes" id="UP001175226"/>
    </source>
</evidence>
<feature type="compositionally biased region" description="Polar residues" evidence="1">
    <location>
        <begin position="36"/>
        <end position="54"/>
    </location>
</feature>
<feature type="region of interest" description="Disordered" evidence="1">
    <location>
        <begin position="1"/>
        <end position="21"/>
    </location>
</feature>